<dbReference type="EMBL" id="CM056741">
    <property type="protein sequence ID" value="KAJ8688183.1"/>
    <property type="molecule type" value="Genomic_DNA"/>
</dbReference>
<keyword evidence="2" id="KW-1185">Reference proteome</keyword>
<gene>
    <name evidence="1" type="ORF">QAD02_023978</name>
</gene>
<sequence length="433" mass="48980">MPPPIQGQVYLDHLIVITECGKYAAYCERALERTLASGCREVKPSRMEVLSILLKNPYHHSLPHAIPVHFPNGAYQVVSFDGSTTIEEFLATLNQEIGCRDSSQSGFTLFSDDPIEKDLEHFIDLQAKLCDIISKWETALREKGSGKFENTRVIQLTYKNRCYWRHAAKMETDKERLLLCYQTNQQIVQGKFPVNRDLALELAGLMAQIDHGEYNAEKARGSGSSGNPHQLVLQSLEKFYPIRYRSNITADQLRELQERLQEKWQSLKGRSILDCVRIYLTCTRKWTFFGATLYQAKLKQPEPATVWIAVSEDSVTLLELQTMSVLCRYNYANIVTFGGCLDDFMLVACPDEGAAEQKLLFTLSKPKILEITLLIADYMNALGHTLPGTPQMNTLTRNGSHRSIKSTLRTVTGSSCVPTQPDILKSTPDHQRP</sequence>
<protein>
    <submittedName>
        <fullName evidence="1">Uncharacterized protein</fullName>
    </submittedName>
</protein>
<reference evidence="1" key="1">
    <citation type="submission" date="2023-04" db="EMBL/GenBank/DDBJ databases">
        <title>A chromosome-level genome assembly of the parasitoid wasp Eretmocerus hayati.</title>
        <authorList>
            <person name="Zhong Y."/>
            <person name="Liu S."/>
            <person name="Liu Y."/>
        </authorList>
    </citation>
    <scope>NUCLEOTIDE SEQUENCE</scope>
    <source>
        <strain evidence="1">ZJU_SS_LIU_2023</strain>
    </source>
</reference>
<organism evidence="1 2">
    <name type="scientific">Eretmocerus hayati</name>
    <dbReference type="NCBI Taxonomy" id="131215"/>
    <lineage>
        <taxon>Eukaryota</taxon>
        <taxon>Metazoa</taxon>
        <taxon>Ecdysozoa</taxon>
        <taxon>Arthropoda</taxon>
        <taxon>Hexapoda</taxon>
        <taxon>Insecta</taxon>
        <taxon>Pterygota</taxon>
        <taxon>Neoptera</taxon>
        <taxon>Endopterygota</taxon>
        <taxon>Hymenoptera</taxon>
        <taxon>Apocrita</taxon>
        <taxon>Proctotrupomorpha</taxon>
        <taxon>Chalcidoidea</taxon>
        <taxon>Aphelinidae</taxon>
        <taxon>Aphelininae</taxon>
        <taxon>Eretmocerus</taxon>
    </lineage>
</organism>
<name>A0ACC2PZ10_9HYME</name>
<evidence type="ECO:0000313" key="1">
    <source>
        <dbReference type="EMBL" id="KAJ8688183.1"/>
    </source>
</evidence>
<accession>A0ACC2PZ10</accession>
<evidence type="ECO:0000313" key="2">
    <source>
        <dbReference type="Proteomes" id="UP001239111"/>
    </source>
</evidence>
<dbReference type="Proteomes" id="UP001239111">
    <property type="component" value="Chromosome 1"/>
</dbReference>
<proteinExistence type="predicted"/>
<comment type="caution">
    <text evidence="1">The sequence shown here is derived from an EMBL/GenBank/DDBJ whole genome shotgun (WGS) entry which is preliminary data.</text>
</comment>